<evidence type="ECO:0000313" key="2">
    <source>
        <dbReference type="EMBL" id="KAF8906941.1"/>
    </source>
</evidence>
<feature type="region of interest" description="Disordered" evidence="1">
    <location>
        <begin position="89"/>
        <end position="138"/>
    </location>
</feature>
<feature type="region of interest" description="Disordered" evidence="1">
    <location>
        <begin position="50"/>
        <end position="75"/>
    </location>
</feature>
<gene>
    <name evidence="2" type="ORF">CPB84DRAFT_1844074</name>
</gene>
<dbReference type="Proteomes" id="UP000724874">
    <property type="component" value="Unassembled WGS sequence"/>
</dbReference>
<evidence type="ECO:0008006" key="4">
    <source>
        <dbReference type="Google" id="ProtNLM"/>
    </source>
</evidence>
<dbReference type="AlphaFoldDB" id="A0A9P5NRW8"/>
<comment type="caution">
    <text evidence="2">The sequence shown here is derived from an EMBL/GenBank/DDBJ whole genome shotgun (WGS) entry which is preliminary data.</text>
</comment>
<evidence type="ECO:0000256" key="1">
    <source>
        <dbReference type="SAM" id="MobiDB-lite"/>
    </source>
</evidence>
<dbReference type="EMBL" id="JADNYJ010000016">
    <property type="protein sequence ID" value="KAF8906941.1"/>
    <property type="molecule type" value="Genomic_DNA"/>
</dbReference>
<accession>A0A9P5NRW8</accession>
<evidence type="ECO:0000313" key="3">
    <source>
        <dbReference type="Proteomes" id="UP000724874"/>
    </source>
</evidence>
<proteinExistence type="predicted"/>
<organism evidence="2 3">
    <name type="scientific">Gymnopilus junonius</name>
    <name type="common">Spectacular rustgill mushroom</name>
    <name type="synonym">Gymnopilus spectabilis subsp. junonius</name>
    <dbReference type="NCBI Taxonomy" id="109634"/>
    <lineage>
        <taxon>Eukaryota</taxon>
        <taxon>Fungi</taxon>
        <taxon>Dikarya</taxon>
        <taxon>Basidiomycota</taxon>
        <taxon>Agaricomycotina</taxon>
        <taxon>Agaricomycetes</taxon>
        <taxon>Agaricomycetidae</taxon>
        <taxon>Agaricales</taxon>
        <taxon>Agaricineae</taxon>
        <taxon>Hymenogastraceae</taxon>
        <taxon>Gymnopilus</taxon>
    </lineage>
</organism>
<keyword evidence="3" id="KW-1185">Reference proteome</keyword>
<feature type="compositionally biased region" description="Acidic residues" evidence="1">
    <location>
        <begin position="89"/>
        <end position="113"/>
    </location>
</feature>
<dbReference type="OrthoDB" id="3262749at2759"/>
<protein>
    <recommendedName>
        <fullName evidence="4">C2H2-type domain-containing protein</fullName>
    </recommendedName>
</protein>
<name>A0A9P5NRW8_GYMJU</name>
<sequence>MPFFLDESIPQCPACGKNFKTSQGLNCHLLTAKSCSWYCKGKIRELTLQDLEPQAPSPQPTSSDPAPLRPQDTQIMANEIPLEWDQWDSEVPDFWEDDPYVDIDPSEDIDQDELILLPSTSQPRAGPSTGPSEDPDDQ</sequence>
<reference evidence="2" key="1">
    <citation type="submission" date="2020-11" db="EMBL/GenBank/DDBJ databases">
        <authorList>
            <consortium name="DOE Joint Genome Institute"/>
            <person name="Ahrendt S."/>
            <person name="Riley R."/>
            <person name="Andreopoulos W."/>
            <person name="LaButti K."/>
            <person name="Pangilinan J."/>
            <person name="Ruiz-duenas F.J."/>
            <person name="Barrasa J.M."/>
            <person name="Sanchez-Garcia M."/>
            <person name="Camarero S."/>
            <person name="Miyauchi S."/>
            <person name="Serrano A."/>
            <person name="Linde D."/>
            <person name="Babiker R."/>
            <person name="Drula E."/>
            <person name="Ayuso-Fernandez I."/>
            <person name="Pacheco R."/>
            <person name="Padilla G."/>
            <person name="Ferreira P."/>
            <person name="Barriuso J."/>
            <person name="Kellner H."/>
            <person name="Castanera R."/>
            <person name="Alfaro M."/>
            <person name="Ramirez L."/>
            <person name="Pisabarro A.G."/>
            <person name="Kuo A."/>
            <person name="Tritt A."/>
            <person name="Lipzen A."/>
            <person name="He G."/>
            <person name="Yan M."/>
            <person name="Ng V."/>
            <person name="Cullen D."/>
            <person name="Martin F."/>
            <person name="Rosso M.-N."/>
            <person name="Henrissat B."/>
            <person name="Hibbett D."/>
            <person name="Martinez A.T."/>
            <person name="Grigoriev I.V."/>
        </authorList>
    </citation>
    <scope>NUCLEOTIDE SEQUENCE</scope>
    <source>
        <strain evidence="2">AH 44721</strain>
    </source>
</reference>